<dbReference type="AlphaFoldDB" id="A0ABD1PDW9"/>
<evidence type="ECO:0000256" key="1">
    <source>
        <dbReference type="ARBA" id="ARBA00004930"/>
    </source>
</evidence>
<dbReference type="InterPro" id="IPR025110">
    <property type="entry name" value="AMP-bd_C"/>
</dbReference>
<evidence type="ECO:0000259" key="5">
    <source>
        <dbReference type="Pfam" id="PF00501"/>
    </source>
</evidence>
<dbReference type="Pfam" id="PF00501">
    <property type="entry name" value="AMP-binding"/>
    <property type="match status" value="1"/>
</dbReference>
<dbReference type="Gene3D" id="3.40.50.12780">
    <property type="entry name" value="N-terminal domain of ligase-like"/>
    <property type="match status" value="1"/>
</dbReference>
<dbReference type="Gene3D" id="3.30.300.30">
    <property type="match status" value="1"/>
</dbReference>
<protein>
    <submittedName>
        <fullName evidence="8">Acyl-activating enzyme 17</fullName>
    </submittedName>
</protein>
<gene>
    <name evidence="8" type="ORF">Adt_45490</name>
</gene>
<dbReference type="PROSITE" id="PS00455">
    <property type="entry name" value="AMP_BINDING"/>
    <property type="match status" value="1"/>
</dbReference>
<evidence type="ECO:0000256" key="2">
    <source>
        <dbReference type="ARBA" id="ARBA00006432"/>
    </source>
</evidence>
<keyword evidence="3" id="KW-0587">Phenylpropanoid metabolism</keyword>
<keyword evidence="4" id="KW-0472">Membrane</keyword>
<dbReference type="Pfam" id="PF13193">
    <property type="entry name" value="AMP-binding_C"/>
    <property type="match status" value="1"/>
</dbReference>
<reference evidence="9" key="1">
    <citation type="submission" date="2024-07" db="EMBL/GenBank/DDBJ databases">
        <title>Two chromosome-level genome assemblies of Korean endemic species Abeliophyllum distichum and Forsythia ovata (Oleaceae).</title>
        <authorList>
            <person name="Jang H."/>
        </authorList>
    </citation>
    <scope>NUCLEOTIDE SEQUENCE [LARGE SCALE GENOMIC DNA]</scope>
</reference>
<dbReference type="InterPro" id="IPR020845">
    <property type="entry name" value="AMP-binding_CS"/>
</dbReference>
<comment type="similarity">
    <text evidence="2">Belongs to the ATP-dependent AMP-binding enzyme family.</text>
</comment>
<evidence type="ECO:0000313" key="8">
    <source>
        <dbReference type="EMBL" id="KAL2462070.1"/>
    </source>
</evidence>
<keyword evidence="4" id="KW-1133">Transmembrane helix</keyword>
<feature type="domain" description="Acetyl-coenzyme A synthetase N-terminal" evidence="7">
    <location>
        <begin position="122"/>
        <end position="176"/>
    </location>
</feature>
<feature type="domain" description="AMP-binding enzyme C-terminal" evidence="6">
    <location>
        <begin position="622"/>
        <end position="704"/>
    </location>
</feature>
<feature type="domain" description="AMP-dependent synthetase/ligase" evidence="5">
    <location>
        <begin position="185"/>
        <end position="553"/>
    </location>
</feature>
<evidence type="ECO:0000259" key="7">
    <source>
        <dbReference type="Pfam" id="PF16177"/>
    </source>
</evidence>
<dbReference type="InterPro" id="IPR045851">
    <property type="entry name" value="AMP-bd_C_sf"/>
</dbReference>
<comment type="pathway">
    <text evidence="1">Phytoalexin biosynthesis; 3,4',5-trihydroxystilbene biosynthesis; 3,4',5-trihydroxystilbene from trans-4-coumarate: step 1/2.</text>
</comment>
<dbReference type="Pfam" id="PF16177">
    <property type="entry name" value="ACAS_N"/>
    <property type="match status" value="1"/>
</dbReference>
<keyword evidence="4" id="KW-0812">Transmembrane</keyword>
<organism evidence="8 9">
    <name type="scientific">Abeliophyllum distichum</name>
    <dbReference type="NCBI Taxonomy" id="126358"/>
    <lineage>
        <taxon>Eukaryota</taxon>
        <taxon>Viridiplantae</taxon>
        <taxon>Streptophyta</taxon>
        <taxon>Embryophyta</taxon>
        <taxon>Tracheophyta</taxon>
        <taxon>Spermatophyta</taxon>
        <taxon>Magnoliopsida</taxon>
        <taxon>eudicotyledons</taxon>
        <taxon>Gunneridae</taxon>
        <taxon>Pentapetalae</taxon>
        <taxon>asterids</taxon>
        <taxon>lamiids</taxon>
        <taxon>Lamiales</taxon>
        <taxon>Oleaceae</taxon>
        <taxon>Forsythieae</taxon>
        <taxon>Abeliophyllum</taxon>
    </lineage>
</organism>
<dbReference type="InterPro" id="IPR000873">
    <property type="entry name" value="AMP-dep_synth/lig_dom"/>
</dbReference>
<feature type="transmembrane region" description="Helical" evidence="4">
    <location>
        <begin position="243"/>
        <end position="264"/>
    </location>
</feature>
<dbReference type="InterPro" id="IPR032387">
    <property type="entry name" value="ACAS_N"/>
</dbReference>
<evidence type="ECO:0000256" key="4">
    <source>
        <dbReference type="SAM" id="Phobius"/>
    </source>
</evidence>
<dbReference type="InterPro" id="IPR042099">
    <property type="entry name" value="ANL_N_sf"/>
</dbReference>
<comment type="caution">
    <text evidence="8">The sequence shown here is derived from an EMBL/GenBank/DDBJ whole genome shotgun (WGS) entry which is preliminary data.</text>
</comment>
<proteinExistence type="inferred from homology"/>
<dbReference type="Proteomes" id="UP001604336">
    <property type="component" value="Unassembled WGS sequence"/>
</dbReference>
<dbReference type="SUPFAM" id="SSF56801">
    <property type="entry name" value="Acetyl-CoA synthetase-like"/>
    <property type="match status" value="1"/>
</dbReference>
<evidence type="ECO:0000313" key="9">
    <source>
        <dbReference type="Proteomes" id="UP001604336"/>
    </source>
</evidence>
<accession>A0ABD1PDW9</accession>
<dbReference type="PANTHER" id="PTHR44378">
    <property type="entry name" value="ACYL-ACTIVATING ENZYME 17, PEROXISOMAL-RELATED"/>
    <property type="match status" value="1"/>
</dbReference>
<dbReference type="GO" id="GO:0009698">
    <property type="term" value="P:phenylpropanoid metabolic process"/>
    <property type="evidence" value="ECO:0007669"/>
    <property type="project" value="UniProtKB-KW"/>
</dbReference>
<name>A0ABD1PDW9_9LAMI</name>
<dbReference type="PANTHER" id="PTHR44378:SF2">
    <property type="entry name" value="ACYL-ACTIVATING ENZYME 17, PEROXISOMAL-RELATED"/>
    <property type="match status" value="1"/>
</dbReference>
<keyword evidence="9" id="KW-1185">Reference proteome</keyword>
<evidence type="ECO:0000256" key="3">
    <source>
        <dbReference type="ARBA" id="ARBA00023051"/>
    </source>
</evidence>
<evidence type="ECO:0000259" key="6">
    <source>
        <dbReference type="Pfam" id="PF13193"/>
    </source>
</evidence>
<sequence>MATQNYRSLDCITAADITALGIPLEAADRIHGKLAGIIRDYGTGTPHAWKMICKQVLSPELPFSFHQMMYYGCYKDFGPDPVAWLPDSGSAILTNVGQLLEKRGKEFLGSKYKDPISSFLDFQEFSVSNPEVYWKTILEEMNISFSVPPECILREDTSNPGGHWLPGANTNPAKNCLYLNEMRTLDDIALIWQDEGDDEVPVKRMTFQELRSAVWLVAYAIETLGLEKGSAIAIDMPMDVNAVVIYLAIILAGYVVVSIADSFAPSEISSRLKISQAKAIFTQDLIIRGDKKLPLYSRVVDAQSPTAIVIPTIGSSFSMKLRDSDISWRSFLERVNGSKEIEFVAVERSVEAFTNILFSSGTTGEPKAIPWTIFTPFKAAADGWCHMDIRKGDIVAWPTNLGWMMGPWLVYASLLNGASMALYNGSPLGSGFAKFVQDAKVTTLGVIPSIVRTWKSTNSTASYDWSAIRCFASTGEASSVDEYLWLMGRAQYKPVIEYCGGTEIGGGFISGSLLQRQSLAAFSTPAMGCSLFILGEDGLPIPPDVPGIGELALGSLMFGASSTLLNADHYDIYFKKMPVWNGKVLRRHGDVFERTARGYYRAHGRADDTMNLGGIKVSSVEIERICNAVDTNILETAAVGVPPPNGGPERLVIAVVFKNSDESPHDLRNLAASFNSALQKKLNPLFKVSNVIPLPSLPRTASNKVMRRILRLQFSQSEKKF</sequence>
<dbReference type="EMBL" id="JBFOLK010000014">
    <property type="protein sequence ID" value="KAL2462070.1"/>
    <property type="molecule type" value="Genomic_DNA"/>
</dbReference>